<keyword evidence="3" id="KW-1185">Reference proteome</keyword>
<comment type="caution">
    <text evidence="2">The sequence shown here is derived from an EMBL/GenBank/DDBJ whole genome shotgun (WGS) entry which is preliminary data.</text>
</comment>
<evidence type="ECO:0000256" key="1">
    <source>
        <dbReference type="SAM" id="MobiDB-lite"/>
    </source>
</evidence>
<reference evidence="2 3" key="1">
    <citation type="submission" date="2019-03" db="EMBL/GenBank/DDBJ databases">
        <title>First draft genome of Liparis tanakae, snailfish: a comprehensive survey of snailfish specific genes.</title>
        <authorList>
            <person name="Kim W."/>
            <person name="Song I."/>
            <person name="Jeong J.-H."/>
            <person name="Kim D."/>
            <person name="Kim S."/>
            <person name="Ryu S."/>
            <person name="Song J.Y."/>
            <person name="Lee S.K."/>
        </authorList>
    </citation>
    <scope>NUCLEOTIDE SEQUENCE [LARGE SCALE GENOMIC DNA]</scope>
    <source>
        <tissue evidence="2">Muscle</tissue>
    </source>
</reference>
<dbReference type="Proteomes" id="UP000314294">
    <property type="component" value="Unassembled WGS sequence"/>
</dbReference>
<evidence type="ECO:0000313" key="3">
    <source>
        <dbReference type="Proteomes" id="UP000314294"/>
    </source>
</evidence>
<gene>
    <name evidence="2" type="ORF">EYF80_044736</name>
</gene>
<evidence type="ECO:0000313" key="2">
    <source>
        <dbReference type="EMBL" id="TNN45065.1"/>
    </source>
</evidence>
<dbReference type="EMBL" id="SRLO01000869">
    <property type="protein sequence ID" value="TNN45065.1"/>
    <property type="molecule type" value="Genomic_DNA"/>
</dbReference>
<feature type="compositionally biased region" description="Basic and acidic residues" evidence="1">
    <location>
        <begin position="26"/>
        <end position="42"/>
    </location>
</feature>
<feature type="compositionally biased region" description="Low complexity" evidence="1">
    <location>
        <begin position="76"/>
        <end position="90"/>
    </location>
</feature>
<feature type="compositionally biased region" description="Basic and acidic residues" evidence="1">
    <location>
        <begin position="1"/>
        <end position="14"/>
    </location>
</feature>
<name>A0A4Z2FW07_9TELE</name>
<feature type="region of interest" description="Disordered" evidence="1">
    <location>
        <begin position="113"/>
        <end position="155"/>
    </location>
</feature>
<accession>A0A4Z2FW07</accession>
<protein>
    <submittedName>
        <fullName evidence="2">Uncharacterized protein</fullName>
    </submittedName>
</protein>
<sequence>MAKEQTGRRVERSALHCSVLSQQQSRGREGEGSPRPPAERALGRGGEARCSPASLPRPPRGGEGPRVGDLDDLAASTSSPLRLTTPPLSPNSSSYLLIIILLCSCDATAAMSKRASGPESANEVKRSAQRREDKDGETRAGRQVHRDDGLESKTWQEKYLQNKMCRNGR</sequence>
<feature type="compositionally biased region" description="Basic and acidic residues" evidence="1">
    <location>
        <begin position="122"/>
        <end position="155"/>
    </location>
</feature>
<proteinExistence type="predicted"/>
<dbReference type="AlphaFoldDB" id="A0A4Z2FW07"/>
<organism evidence="2 3">
    <name type="scientific">Liparis tanakae</name>
    <name type="common">Tanaka's snailfish</name>
    <dbReference type="NCBI Taxonomy" id="230148"/>
    <lineage>
        <taxon>Eukaryota</taxon>
        <taxon>Metazoa</taxon>
        <taxon>Chordata</taxon>
        <taxon>Craniata</taxon>
        <taxon>Vertebrata</taxon>
        <taxon>Euteleostomi</taxon>
        <taxon>Actinopterygii</taxon>
        <taxon>Neopterygii</taxon>
        <taxon>Teleostei</taxon>
        <taxon>Neoteleostei</taxon>
        <taxon>Acanthomorphata</taxon>
        <taxon>Eupercaria</taxon>
        <taxon>Perciformes</taxon>
        <taxon>Cottioidei</taxon>
        <taxon>Cottales</taxon>
        <taxon>Liparidae</taxon>
        <taxon>Liparis</taxon>
    </lineage>
</organism>
<feature type="region of interest" description="Disordered" evidence="1">
    <location>
        <begin position="1"/>
        <end position="90"/>
    </location>
</feature>